<dbReference type="AlphaFoldDB" id="A0A1J9Q811"/>
<dbReference type="Proteomes" id="UP000182235">
    <property type="component" value="Unassembled WGS sequence"/>
</dbReference>
<comment type="caution">
    <text evidence="2">The sequence shown here is derived from an EMBL/GenBank/DDBJ whole genome shotgun (WGS) entry which is preliminary data.</text>
</comment>
<sequence>MSELRNNAREIVSRISVLCSLIDEATVRLEENRNGFETESFPELPNVEGSSESEYRTTAPESTLQLREGEDVYDEDEEETPEERAERERIEMGALRNVADMNLNAFDPVWMPVKFPRKLRI</sequence>
<name>A0A1J9Q811_9EURO</name>
<protein>
    <submittedName>
        <fullName evidence="2">Uncharacterized protein</fullName>
    </submittedName>
</protein>
<evidence type="ECO:0000313" key="2">
    <source>
        <dbReference type="EMBL" id="OJD12076.1"/>
    </source>
</evidence>
<proteinExistence type="predicted"/>
<dbReference type="VEuPathDB" id="FungiDB:AJ78_07273"/>
<dbReference type="EMBL" id="LGRN01000451">
    <property type="protein sequence ID" value="OJD12076.1"/>
    <property type="molecule type" value="Genomic_DNA"/>
</dbReference>
<accession>A0A1J9Q811</accession>
<organism evidence="2 3">
    <name type="scientific">Emergomyces pasteurianus Ep9510</name>
    <dbReference type="NCBI Taxonomy" id="1447872"/>
    <lineage>
        <taxon>Eukaryota</taxon>
        <taxon>Fungi</taxon>
        <taxon>Dikarya</taxon>
        <taxon>Ascomycota</taxon>
        <taxon>Pezizomycotina</taxon>
        <taxon>Eurotiomycetes</taxon>
        <taxon>Eurotiomycetidae</taxon>
        <taxon>Onygenales</taxon>
        <taxon>Ajellomycetaceae</taxon>
        <taxon>Emergomyces</taxon>
    </lineage>
</organism>
<keyword evidence="3" id="KW-1185">Reference proteome</keyword>
<feature type="region of interest" description="Disordered" evidence="1">
    <location>
        <begin position="34"/>
        <end position="89"/>
    </location>
</feature>
<reference evidence="2 3" key="1">
    <citation type="submission" date="2015-07" db="EMBL/GenBank/DDBJ databases">
        <title>Emmonsia species relationships and genome sequence.</title>
        <authorList>
            <consortium name="The Broad Institute Genomics Platform"/>
            <person name="Cuomo C.A."/>
            <person name="Munoz J.F."/>
            <person name="Imamovic A."/>
            <person name="Priest M.E."/>
            <person name="Young S."/>
            <person name="Clay O.K."/>
            <person name="McEwen J.G."/>
        </authorList>
    </citation>
    <scope>NUCLEOTIDE SEQUENCE [LARGE SCALE GENOMIC DNA]</scope>
    <source>
        <strain evidence="2 3">UAMH 9510</strain>
    </source>
</reference>
<evidence type="ECO:0000313" key="3">
    <source>
        <dbReference type="Proteomes" id="UP000182235"/>
    </source>
</evidence>
<evidence type="ECO:0000256" key="1">
    <source>
        <dbReference type="SAM" id="MobiDB-lite"/>
    </source>
</evidence>
<gene>
    <name evidence="2" type="ORF">AJ78_07273</name>
</gene>
<feature type="compositionally biased region" description="Acidic residues" evidence="1">
    <location>
        <begin position="71"/>
        <end position="81"/>
    </location>
</feature>